<dbReference type="Pfam" id="PF07690">
    <property type="entry name" value="MFS_1"/>
    <property type="match status" value="1"/>
</dbReference>
<feature type="transmembrane region" description="Helical" evidence="8">
    <location>
        <begin position="218"/>
        <end position="235"/>
    </location>
</feature>
<evidence type="ECO:0000313" key="11">
    <source>
        <dbReference type="Proteomes" id="UP000622580"/>
    </source>
</evidence>
<dbReference type="PANTHER" id="PTHR23504:SF15">
    <property type="entry name" value="MAJOR FACILITATOR SUPERFAMILY (MFS) PROFILE DOMAIN-CONTAINING PROTEIN"/>
    <property type="match status" value="1"/>
</dbReference>
<dbReference type="GO" id="GO:0022857">
    <property type="term" value="F:transmembrane transporter activity"/>
    <property type="evidence" value="ECO:0007669"/>
    <property type="project" value="InterPro"/>
</dbReference>
<feature type="transmembrane region" description="Helical" evidence="8">
    <location>
        <begin position="168"/>
        <end position="187"/>
    </location>
</feature>
<evidence type="ECO:0000256" key="6">
    <source>
        <dbReference type="ARBA" id="ARBA00022989"/>
    </source>
</evidence>
<name>A0A941D0T4_9CAUL</name>
<dbReference type="EMBL" id="JAGSGD010000001">
    <property type="protein sequence ID" value="MBR7620215.1"/>
    <property type="molecule type" value="Genomic_DNA"/>
</dbReference>
<dbReference type="InterPro" id="IPR036259">
    <property type="entry name" value="MFS_trans_sf"/>
</dbReference>
<protein>
    <submittedName>
        <fullName evidence="10">MFS transporter</fullName>
    </submittedName>
</protein>
<dbReference type="Gene3D" id="1.20.1250.20">
    <property type="entry name" value="MFS general substrate transporter like domains"/>
    <property type="match status" value="1"/>
</dbReference>
<dbReference type="PROSITE" id="PS00216">
    <property type="entry name" value="SUGAR_TRANSPORT_1"/>
    <property type="match status" value="1"/>
</dbReference>
<dbReference type="GO" id="GO:0016020">
    <property type="term" value="C:membrane"/>
    <property type="evidence" value="ECO:0007669"/>
    <property type="project" value="UniProtKB-SubCell"/>
</dbReference>
<proteinExistence type="inferred from homology"/>
<feature type="transmembrane region" description="Helical" evidence="8">
    <location>
        <begin position="255"/>
        <end position="274"/>
    </location>
</feature>
<dbReference type="InterPro" id="IPR011701">
    <property type="entry name" value="MFS"/>
</dbReference>
<dbReference type="PRINTS" id="PR01035">
    <property type="entry name" value="TCRTETA"/>
</dbReference>
<evidence type="ECO:0000259" key="9">
    <source>
        <dbReference type="PROSITE" id="PS50850"/>
    </source>
</evidence>
<dbReference type="Proteomes" id="UP000622580">
    <property type="component" value="Unassembled WGS sequence"/>
</dbReference>
<keyword evidence="7 8" id="KW-0472">Membrane</keyword>
<dbReference type="AlphaFoldDB" id="A0A941D0T4"/>
<evidence type="ECO:0000256" key="2">
    <source>
        <dbReference type="ARBA" id="ARBA00004141"/>
    </source>
</evidence>
<keyword evidence="4" id="KW-0813">Transport</keyword>
<dbReference type="PANTHER" id="PTHR23504">
    <property type="entry name" value="MAJOR FACILITATOR SUPERFAMILY DOMAIN-CONTAINING PROTEIN 10"/>
    <property type="match status" value="1"/>
</dbReference>
<dbReference type="InterPro" id="IPR001958">
    <property type="entry name" value="Tet-R_TetA/multi-R_MdtG-like"/>
</dbReference>
<comment type="similarity">
    <text evidence="3">Belongs to the major facilitator superfamily. TCR/Tet family.</text>
</comment>
<organism evidence="10 11">
    <name type="scientific">Phenylobacterium glaciei</name>
    <dbReference type="NCBI Taxonomy" id="2803784"/>
    <lineage>
        <taxon>Bacteria</taxon>
        <taxon>Pseudomonadati</taxon>
        <taxon>Pseudomonadota</taxon>
        <taxon>Alphaproteobacteria</taxon>
        <taxon>Caulobacterales</taxon>
        <taxon>Caulobacteraceae</taxon>
        <taxon>Phenylobacterium</taxon>
    </lineage>
</organism>
<evidence type="ECO:0000256" key="8">
    <source>
        <dbReference type="SAM" id="Phobius"/>
    </source>
</evidence>
<dbReference type="PROSITE" id="PS50850">
    <property type="entry name" value="MFS"/>
    <property type="match status" value="1"/>
</dbReference>
<evidence type="ECO:0000256" key="4">
    <source>
        <dbReference type="ARBA" id="ARBA00022448"/>
    </source>
</evidence>
<evidence type="ECO:0000256" key="7">
    <source>
        <dbReference type="ARBA" id="ARBA00023136"/>
    </source>
</evidence>
<keyword evidence="5 8" id="KW-0812">Transmembrane</keyword>
<feature type="transmembrane region" description="Helical" evidence="8">
    <location>
        <begin position="81"/>
        <end position="100"/>
    </location>
</feature>
<evidence type="ECO:0000256" key="1">
    <source>
        <dbReference type="ARBA" id="ARBA00003279"/>
    </source>
</evidence>
<evidence type="ECO:0000313" key="10">
    <source>
        <dbReference type="EMBL" id="MBR7620215.1"/>
    </source>
</evidence>
<dbReference type="RefSeq" id="WP_215340936.1">
    <property type="nucleotide sequence ID" value="NZ_JAGSGD010000001.1"/>
</dbReference>
<feature type="transmembrane region" description="Helical" evidence="8">
    <location>
        <begin position="286"/>
        <end position="303"/>
    </location>
</feature>
<comment type="subcellular location">
    <subcellularLocation>
        <location evidence="2">Membrane</location>
        <topology evidence="2">Multi-pass membrane protein</topology>
    </subcellularLocation>
</comment>
<gene>
    <name evidence="10" type="ORF">JKL49_12530</name>
</gene>
<feature type="transmembrane region" description="Helical" evidence="8">
    <location>
        <begin position="50"/>
        <end position="69"/>
    </location>
</feature>
<evidence type="ECO:0000256" key="3">
    <source>
        <dbReference type="ARBA" id="ARBA00007520"/>
    </source>
</evidence>
<feature type="transmembrane region" description="Helical" evidence="8">
    <location>
        <begin position="376"/>
        <end position="399"/>
    </location>
</feature>
<comment type="function">
    <text evidence="1">Resistance to tetracycline by an active tetracycline efflux. This is an energy-dependent process that decreases the accumulation of the antibiotic in whole cells. This protein functions as a metal-tetracycline/H(+) antiporter.</text>
</comment>
<accession>A0A941D0T4</accession>
<keyword evidence="6 8" id="KW-1133">Transmembrane helix</keyword>
<dbReference type="SUPFAM" id="SSF103473">
    <property type="entry name" value="MFS general substrate transporter"/>
    <property type="match status" value="1"/>
</dbReference>
<feature type="transmembrane region" description="Helical" evidence="8">
    <location>
        <begin position="138"/>
        <end position="162"/>
    </location>
</feature>
<feature type="transmembrane region" description="Helical" evidence="8">
    <location>
        <begin position="106"/>
        <end position="126"/>
    </location>
</feature>
<dbReference type="InterPro" id="IPR020846">
    <property type="entry name" value="MFS_dom"/>
</dbReference>
<comment type="caution">
    <text evidence="10">The sequence shown here is derived from an EMBL/GenBank/DDBJ whole genome shotgun (WGS) entry which is preliminary data.</text>
</comment>
<keyword evidence="11" id="KW-1185">Reference proteome</keyword>
<dbReference type="InterPro" id="IPR005829">
    <property type="entry name" value="Sugar_transporter_CS"/>
</dbReference>
<evidence type="ECO:0000256" key="5">
    <source>
        <dbReference type="ARBA" id="ARBA00022692"/>
    </source>
</evidence>
<reference evidence="10" key="1">
    <citation type="submission" date="2021-04" db="EMBL/GenBank/DDBJ databases">
        <title>Draft genome assembly of strain Phenylobacterium sp. 20VBR1 using MiniION and Illumina platforms.</title>
        <authorList>
            <person name="Thomas F.A."/>
            <person name="Krishnan K.P."/>
            <person name="Sinha R.K."/>
        </authorList>
    </citation>
    <scope>NUCLEOTIDE SEQUENCE</scope>
    <source>
        <strain evidence="10">20VBR1</strain>
    </source>
</reference>
<sequence>MTHPHPRRAALAFVAVTIFLDYSAQSISFPILPRLAQELLGGDAASAARWTGFLEVAWAIPQFLAAPFLGMLSDRFGRRPVILISVFGVGAELVMGALAPTIGWLMAARILCGLTCGAQAAAMAYVADVTPPEDRTRAYGWTTAALWSGIILGPALGGLLAAHDLRTPFWVAAAVAFVGGVYGLFVLPESLPKEKRAPIRWAKANPWGAVDLLVQRKGLLVLGIALLLIWLAFQAKDNLLVLYTAHRYGWSPLDFGVFCSALAVASIAVQTGLTGRIAKALGDRRTVLLGLALEIVGFAAVGLAPTGVWFWIANLPVVLGSMATPALQSLMSSKVGEAEQGRLQGAMGSIASLTSITAPIAVTQVFAATLTWGPAWSGLTILIGGALSLAAWILVLAFAGPVSLEKKNP</sequence>
<feature type="domain" description="Major facilitator superfamily (MFS) profile" evidence="9">
    <location>
        <begin position="10"/>
        <end position="403"/>
    </location>
</feature>